<dbReference type="AlphaFoldDB" id="A0A4R8ZKK7"/>
<name>A0A4R8ZKK7_9MICO</name>
<keyword evidence="2" id="KW-1133">Transmembrane helix</keyword>
<gene>
    <name evidence="3" type="ORF">E3T27_03910</name>
</gene>
<proteinExistence type="predicted"/>
<keyword evidence="4" id="KW-1185">Reference proteome</keyword>
<feature type="transmembrane region" description="Helical" evidence="2">
    <location>
        <begin position="77"/>
        <end position="95"/>
    </location>
</feature>
<feature type="compositionally biased region" description="Polar residues" evidence="1">
    <location>
        <begin position="15"/>
        <end position="38"/>
    </location>
</feature>
<accession>A0A4R8ZKK7</accession>
<dbReference type="EMBL" id="SOGT01000004">
    <property type="protein sequence ID" value="TFD28175.1"/>
    <property type="molecule type" value="Genomic_DNA"/>
</dbReference>
<dbReference type="OrthoDB" id="4793644at2"/>
<sequence length="186" mass="20461">MPDNLRLDNLKTKPNRSMESVKSPVPVNSTSTGVQSSREPYRLDESAVSGVPAPIESAVIQSRYGRTPTRKKRDRRILWGLGGIFVLVLGAWVVWTGLDGASTQIEARDIGHTIIDAHSVSVTFEVALPVNRTASCAVQALNESYSVVGWKIIDLPASTLYNRSFTEILRTTDLSNTGLIYQCWLT</sequence>
<evidence type="ECO:0000313" key="4">
    <source>
        <dbReference type="Proteomes" id="UP000298424"/>
    </source>
</evidence>
<feature type="compositionally biased region" description="Basic and acidic residues" evidence="1">
    <location>
        <begin position="1"/>
        <end position="11"/>
    </location>
</feature>
<keyword evidence="2" id="KW-0812">Transmembrane</keyword>
<dbReference type="Proteomes" id="UP000298424">
    <property type="component" value="Unassembled WGS sequence"/>
</dbReference>
<feature type="region of interest" description="Disordered" evidence="1">
    <location>
        <begin position="1"/>
        <end position="41"/>
    </location>
</feature>
<organism evidence="3 4">
    <name type="scientific">Cryobacterium lyxosi</name>
    <dbReference type="NCBI Taxonomy" id="1259228"/>
    <lineage>
        <taxon>Bacteria</taxon>
        <taxon>Bacillati</taxon>
        <taxon>Actinomycetota</taxon>
        <taxon>Actinomycetes</taxon>
        <taxon>Micrococcales</taxon>
        <taxon>Microbacteriaceae</taxon>
        <taxon>Cryobacterium</taxon>
    </lineage>
</organism>
<evidence type="ECO:0000256" key="1">
    <source>
        <dbReference type="SAM" id="MobiDB-lite"/>
    </source>
</evidence>
<reference evidence="3 4" key="1">
    <citation type="submission" date="2019-03" db="EMBL/GenBank/DDBJ databases">
        <title>Genomics of glacier-inhabiting Cryobacterium strains.</title>
        <authorList>
            <person name="Liu Q."/>
            <person name="Xin Y.-H."/>
        </authorList>
    </citation>
    <scope>NUCLEOTIDE SEQUENCE [LARGE SCALE GENOMIC DNA]</scope>
    <source>
        <strain evidence="3 4">TMT1-1</strain>
    </source>
</reference>
<comment type="caution">
    <text evidence="3">The sequence shown here is derived from an EMBL/GenBank/DDBJ whole genome shotgun (WGS) entry which is preliminary data.</text>
</comment>
<keyword evidence="2" id="KW-0472">Membrane</keyword>
<evidence type="ECO:0000256" key="2">
    <source>
        <dbReference type="SAM" id="Phobius"/>
    </source>
</evidence>
<dbReference type="InterPro" id="IPR025443">
    <property type="entry name" value="DUF4307"/>
</dbReference>
<protein>
    <submittedName>
        <fullName evidence="3">DUF4307 domain-containing protein</fullName>
    </submittedName>
</protein>
<evidence type="ECO:0000313" key="3">
    <source>
        <dbReference type="EMBL" id="TFD28175.1"/>
    </source>
</evidence>
<dbReference type="Pfam" id="PF14155">
    <property type="entry name" value="DUF4307"/>
    <property type="match status" value="1"/>
</dbReference>